<evidence type="ECO:0008006" key="4">
    <source>
        <dbReference type="Google" id="ProtNLM"/>
    </source>
</evidence>
<dbReference type="Gene3D" id="2.60.120.620">
    <property type="entry name" value="q2cbj1_9rhob like domain"/>
    <property type="match status" value="1"/>
</dbReference>
<dbReference type="PANTHER" id="PTHR20883">
    <property type="entry name" value="PHYTANOYL-COA DIOXYGENASE DOMAIN CONTAINING 1"/>
    <property type="match status" value="1"/>
</dbReference>
<sequence>MSAPTTGVREITVEESASFRENGWVKLDNFLPTDVAAELLEGAKRLLGPDGTGHTARRGVDIDFSWFSEYQLPGYEGIEPFRSVAFDPAVGKAAHALGVRRDVGVRYMRDQVVCRHPAGGRKSEPAPPHQDFSAAVFDRMGYVNFWIALNEIPPERGSLRFYSGSHHEGPLGWRDKEGNLSPNGRPLLEVYPDLAERCPKSEPLHLMPGDATAHTMLTVHESPGNFTDEPRWNLINLYIPEDVVYTGLVRGGIEQVVDIGEPLDHPRFPVIWRPGD</sequence>
<reference evidence="2 3" key="1">
    <citation type="journal article" date="2019" name="Emerg. Microbes Infect.">
        <title>Comprehensive subspecies identification of 175 nontuberculous mycobacteria species based on 7547 genomic profiles.</title>
        <authorList>
            <person name="Matsumoto Y."/>
            <person name="Kinjo T."/>
            <person name="Motooka D."/>
            <person name="Nabeya D."/>
            <person name="Jung N."/>
            <person name="Uechi K."/>
            <person name="Horii T."/>
            <person name="Iida T."/>
            <person name="Fujita J."/>
            <person name="Nakamura S."/>
        </authorList>
    </citation>
    <scope>NUCLEOTIDE SEQUENCE [LARGE SCALE GENOMIC DNA]</scope>
    <source>
        <strain evidence="2 3">JCM 6375</strain>
    </source>
</reference>
<dbReference type="GO" id="GO:0016706">
    <property type="term" value="F:2-oxoglutarate-dependent dioxygenase activity"/>
    <property type="evidence" value="ECO:0007669"/>
    <property type="project" value="UniProtKB-ARBA"/>
</dbReference>
<name>A0AAD1HHE7_9MYCO</name>
<evidence type="ECO:0000313" key="2">
    <source>
        <dbReference type="EMBL" id="BBX04964.1"/>
    </source>
</evidence>
<dbReference type="SUPFAM" id="SSF51197">
    <property type="entry name" value="Clavaminate synthase-like"/>
    <property type="match status" value="1"/>
</dbReference>
<gene>
    <name evidence="2" type="ORF">MMOR_59000</name>
</gene>
<dbReference type="PANTHER" id="PTHR20883:SF48">
    <property type="entry name" value="ECTOINE DIOXYGENASE"/>
    <property type="match status" value="1"/>
</dbReference>
<evidence type="ECO:0000313" key="3">
    <source>
        <dbReference type="Proteomes" id="UP000466681"/>
    </source>
</evidence>
<dbReference type="RefSeq" id="WP_083156434.1">
    <property type="nucleotide sequence ID" value="NZ_AP022560.1"/>
</dbReference>
<organism evidence="2 3">
    <name type="scientific">Mycolicibacterium moriokaense</name>
    <dbReference type="NCBI Taxonomy" id="39691"/>
    <lineage>
        <taxon>Bacteria</taxon>
        <taxon>Bacillati</taxon>
        <taxon>Actinomycetota</taxon>
        <taxon>Actinomycetes</taxon>
        <taxon>Mycobacteriales</taxon>
        <taxon>Mycobacteriaceae</taxon>
        <taxon>Mycolicibacterium</taxon>
    </lineage>
</organism>
<accession>A0AAD1HHE7</accession>
<dbReference type="Pfam" id="PF05721">
    <property type="entry name" value="PhyH"/>
    <property type="match status" value="1"/>
</dbReference>
<dbReference type="KEGG" id="mmor:MMOR_59000"/>
<dbReference type="GO" id="GO:0005506">
    <property type="term" value="F:iron ion binding"/>
    <property type="evidence" value="ECO:0007669"/>
    <property type="project" value="UniProtKB-ARBA"/>
</dbReference>
<evidence type="ECO:0000256" key="1">
    <source>
        <dbReference type="ARBA" id="ARBA00005830"/>
    </source>
</evidence>
<comment type="similarity">
    <text evidence="1">Belongs to the PhyH family.</text>
</comment>
<dbReference type="Proteomes" id="UP000466681">
    <property type="component" value="Chromosome"/>
</dbReference>
<dbReference type="InterPro" id="IPR008775">
    <property type="entry name" value="Phytyl_CoA_dOase-like"/>
</dbReference>
<protein>
    <recommendedName>
        <fullName evidence="4">Phytanoyl-CoA dioxygenase</fullName>
    </recommendedName>
</protein>
<proteinExistence type="inferred from homology"/>
<dbReference type="EMBL" id="AP022560">
    <property type="protein sequence ID" value="BBX04964.1"/>
    <property type="molecule type" value="Genomic_DNA"/>
</dbReference>
<dbReference type="AlphaFoldDB" id="A0AAD1HHE7"/>
<keyword evidence="3" id="KW-1185">Reference proteome</keyword>